<comment type="caution">
    <text evidence="1">The sequence shown here is derived from an EMBL/GenBank/DDBJ whole genome shotgun (WGS) entry which is preliminary data.</text>
</comment>
<dbReference type="OrthoDB" id="9792392at2"/>
<dbReference type="InterPro" id="IPR009874">
    <property type="entry name" value="DUF1428"/>
</dbReference>
<accession>A0A562D0T3</accession>
<dbReference type="InterPro" id="IPR011008">
    <property type="entry name" value="Dimeric_a/b-barrel"/>
</dbReference>
<keyword evidence="2" id="KW-1185">Reference proteome</keyword>
<dbReference type="EMBL" id="VLJS01000115">
    <property type="protein sequence ID" value="TWH03387.1"/>
    <property type="molecule type" value="Genomic_DNA"/>
</dbReference>
<dbReference type="Gene3D" id="3.30.70.100">
    <property type="match status" value="1"/>
</dbReference>
<dbReference type="AlphaFoldDB" id="A0A562D0T3"/>
<proteinExistence type="predicted"/>
<dbReference type="Pfam" id="PF07237">
    <property type="entry name" value="DUF1428"/>
    <property type="match status" value="1"/>
</dbReference>
<name>A0A562D0T3_9GAMM</name>
<dbReference type="SUPFAM" id="SSF54909">
    <property type="entry name" value="Dimeric alpha+beta barrel"/>
    <property type="match status" value="1"/>
</dbReference>
<dbReference type="PIRSF" id="PIRSF007028">
    <property type="entry name" value="UCP007028"/>
    <property type="match status" value="1"/>
</dbReference>
<reference evidence="1 2" key="1">
    <citation type="submission" date="2019-07" db="EMBL/GenBank/DDBJ databases">
        <title>Genome sequencing of lignin-degrading bacterial isolates.</title>
        <authorList>
            <person name="Gladden J."/>
        </authorList>
    </citation>
    <scope>NUCLEOTIDE SEQUENCE [LARGE SCALE GENOMIC DNA]</scope>
    <source>
        <strain evidence="1 2">J19</strain>
    </source>
</reference>
<evidence type="ECO:0000313" key="2">
    <source>
        <dbReference type="Proteomes" id="UP000321583"/>
    </source>
</evidence>
<dbReference type="Proteomes" id="UP000321583">
    <property type="component" value="Unassembled WGS sequence"/>
</dbReference>
<organism evidence="1 2">
    <name type="scientific">Pseudoxanthomonas taiwanensis J19</name>
    <dbReference type="NCBI Taxonomy" id="935569"/>
    <lineage>
        <taxon>Bacteria</taxon>
        <taxon>Pseudomonadati</taxon>
        <taxon>Pseudomonadota</taxon>
        <taxon>Gammaproteobacteria</taxon>
        <taxon>Lysobacterales</taxon>
        <taxon>Lysobacteraceae</taxon>
        <taxon>Pseudoxanthomonas</taxon>
    </lineage>
</organism>
<dbReference type="RefSeq" id="WP_028914414.1">
    <property type="nucleotide sequence ID" value="NZ_VLJS01000115.1"/>
</dbReference>
<sequence>MAYVDGFVLPVPRDRIEDYRAIAGQAGKVWLEHGALEYVECVADDVQPGKLTSFPQAVQLKPDEVVVFAWIRYASREDRDRIDAAVMEDPRIAGMDPATLPFDGQRMFWGGFRPIVEY</sequence>
<gene>
    <name evidence="1" type="ORF">L613_008100000100</name>
</gene>
<protein>
    <submittedName>
        <fullName evidence="1">Uncharacterized protein YbaA (DUF1428 family)</fullName>
    </submittedName>
</protein>
<evidence type="ECO:0000313" key="1">
    <source>
        <dbReference type="EMBL" id="TWH03387.1"/>
    </source>
</evidence>